<dbReference type="InterPro" id="IPR036397">
    <property type="entry name" value="RNaseH_sf"/>
</dbReference>
<dbReference type="OrthoDB" id="7510588at2759"/>
<dbReference type="GO" id="GO:0000014">
    <property type="term" value="F:single-stranded DNA endodeoxyribonuclease activity"/>
    <property type="evidence" value="ECO:0007669"/>
    <property type="project" value="TreeGrafter"/>
</dbReference>
<dbReference type="AlphaFoldDB" id="A0A4C1TCD3"/>
<dbReference type="GO" id="GO:0035861">
    <property type="term" value="C:site of double-strand break"/>
    <property type="evidence" value="ECO:0007669"/>
    <property type="project" value="TreeGrafter"/>
</dbReference>
<evidence type="ECO:0000313" key="2">
    <source>
        <dbReference type="Proteomes" id="UP000299102"/>
    </source>
</evidence>
<reference evidence="1 2" key="1">
    <citation type="journal article" date="2019" name="Commun. Biol.">
        <title>The bagworm genome reveals a unique fibroin gene that provides high tensile strength.</title>
        <authorList>
            <person name="Kono N."/>
            <person name="Nakamura H."/>
            <person name="Ohtoshi R."/>
            <person name="Tomita M."/>
            <person name="Numata K."/>
            <person name="Arakawa K."/>
        </authorList>
    </citation>
    <scope>NUCLEOTIDE SEQUENCE [LARGE SCALE GENOMIC DNA]</scope>
</reference>
<dbReference type="GO" id="GO:0005634">
    <property type="term" value="C:nucleus"/>
    <property type="evidence" value="ECO:0007669"/>
    <property type="project" value="TreeGrafter"/>
</dbReference>
<dbReference type="GO" id="GO:0000729">
    <property type="term" value="P:DNA double-strand break processing"/>
    <property type="evidence" value="ECO:0007669"/>
    <property type="project" value="TreeGrafter"/>
</dbReference>
<dbReference type="Proteomes" id="UP000299102">
    <property type="component" value="Unassembled WGS sequence"/>
</dbReference>
<dbReference type="InterPro" id="IPR001888">
    <property type="entry name" value="Transposase_1"/>
</dbReference>
<sequence>MYHNLSAQLTRGIPWSFRQIVSKSLRPGTESELELSVELGLETRNRSGSELKAGVRLSFEGHYYEFLPQDKTINSDLYCQQLVKLKHEEKKKWPELINRKGVVFHHGNARSYTSLATQQILKKIGWEV</sequence>
<dbReference type="InterPro" id="IPR052709">
    <property type="entry name" value="Transposase-MT_Hybrid"/>
</dbReference>
<organism evidence="1 2">
    <name type="scientific">Eumeta variegata</name>
    <name type="common">Bagworm moth</name>
    <name type="synonym">Eumeta japonica</name>
    <dbReference type="NCBI Taxonomy" id="151549"/>
    <lineage>
        <taxon>Eukaryota</taxon>
        <taxon>Metazoa</taxon>
        <taxon>Ecdysozoa</taxon>
        <taxon>Arthropoda</taxon>
        <taxon>Hexapoda</taxon>
        <taxon>Insecta</taxon>
        <taxon>Pterygota</taxon>
        <taxon>Neoptera</taxon>
        <taxon>Endopterygota</taxon>
        <taxon>Lepidoptera</taxon>
        <taxon>Glossata</taxon>
        <taxon>Ditrysia</taxon>
        <taxon>Tineoidea</taxon>
        <taxon>Psychidae</taxon>
        <taxon>Oiketicinae</taxon>
        <taxon>Eumeta</taxon>
    </lineage>
</organism>
<comment type="caution">
    <text evidence="1">The sequence shown here is derived from an EMBL/GenBank/DDBJ whole genome shotgun (WGS) entry which is preliminary data.</text>
</comment>
<keyword evidence="2" id="KW-1185">Reference proteome</keyword>
<dbReference type="Pfam" id="PF01359">
    <property type="entry name" value="Transposase_1"/>
    <property type="match status" value="1"/>
</dbReference>
<dbReference type="PANTHER" id="PTHR46060">
    <property type="entry name" value="MARINER MOS1 TRANSPOSASE-LIKE PROTEIN"/>
    <property type="match status" value="1"/>
</dbReference>
<dbReference type="GO" id="GO:0000793">
    <property type="term" value="C:condensed chromosome"/>
    <property type="evidence" value="ECO:0007669"/>
    <property type="project" value="TreeGrafter"/>
</dbReference>
<dbReference type="GO" id="GO:0031297">
    <property type="term" value="P:replication fork processing"/>
    <property type="evidence" value="ECO:0007669"/>
    <property type="project" value="TreeGrafter"/>
</dbReference>
<accession>A0A4C1TCD3</accession>
<evidence type="ECO:0000313" key="1">
    <source>
        <dbReference type="EMBL" id="GBP12132.1"/>
    </source>
</evidence>
<gene>
    <name evidence="1" type="ORF">EVAR_5951_1</name>
</gene>
<dbReference type="GO" id="GO:0006303">
    <property type="term" value="P:double-strand break repair via nonhomologous end joining"/>
    <property type="evidence" value="ECO:0007669"/>
    <property type="project" value="TreeGrafter"/>
</dbReference>
<protein>
    <submittedName>
        <fullName evidence="1">Mariner Mos1 transposase</fullName>
    </submittedName>
</protein>
<dbReference type="GO" id="GO:0003690">
    <property type="term" value="F:double-stranded DNA binding"/>
    <property type="evidence" value="ECO:0007669"/>
    <property type="project" value="TreeGrafter"/>
</dbReference>
<proteinExistence type="predicted"/>
<dbReference type="GO" id="GO:0044774">
    <property type="term" value="P:mitotic DNA integrity checkpoint signaling"/>
    <property type="evidence" value="ECO:0007669"/>
    <property type="project" value="TreeGrafter"/>
</dbReference>
<dbReference type="Gene3D" id="3.30.420.10">
    <property type="entry name" value="Ribonuclease H-like superfamily/Ribonuclease H"/>
    <property type="match status" value="1"/>
</dbReference>
<dbReference type="GO" id="GO:0044547">
    <property type="term" value="F:DNA topoisomerase binding"/>
    <property type="evidence" value="ECO:0007669"/>
    <property type="project" value="TreeGrafter"/>
</dbReference>
<dbReference type="GO" id="GO:0042800">
    <property type="term" value="F:histone H3K4 methyltransferase activity"/>
    <property type="evidence" value="ECO:0007669"/>
    <property type="project" value="TreeGrafter"/>
</dbReference>
<dbReference type="GO" id="GO:0015074">
    <property type="term" value="P:DNA integration"/>
    <property type="evidence" value="ECO:0007669"/>
    <property type="project" value="TreeGrafter"/>
</dbReference>
<dbReference type="GO" id="GO:0046975">
    <property type="term" value="F:histone H3K36 methyltransferase activity"/>
    <property type="evidence" value="ECO:0007669"/>
    <property type="project" value="TreeGrafter"/>
</dbReference>
<dbReference type="EMBL" id="BGZK01000049">
    <property type="protein sequence ID" value="GBP12132.1"/>
    <property type="molecule type" value="Genomic_DNA"/>
</dbReference>
<name>A0A4C1TCD3_EUMVA</name>
<dbReference type="PANTHER" id="PTHR46060:SF2">
    <property type="entry name" value="HISTONE-LYSINE N-METHYLTRANSFERASE SETMAR"/>
    <property type="match status" value="1"/>
</dbReference>
<dbReference type="GO" id="GO:0003697">
    <property type="term" value="F:single-stranded DNA binding"/>
    <property type="evidence" value="ECO:0007669"/>
    <property type="project" value="TreeGrafter"/>
</dbReference>